<sequence>MEIYEQHLQFSSQLENKIWDDLLNRQRYLALKVIADDAAKLRLLAKLLDQMDLIHTVEGLKVDLLLPRVNLALFKEKLTEIFNDPSLDQQMNDLNQKYRVLWQAGRFEFNLTERPVIYGILNVTPDSFYDGGWYQSETAILKRVSEMVDAGVDVIEVGGQTTRPGFVEIPPEEEFKRVTQVLDLIQKNFSQVAVAIDTYKYAVMERVIDYVDIINDVNAFTDDQRKLALMRNSNVGLLTMHSARNKDYDNLTAEMKTFFEENIATLVQNGININRIALDQGIGYAKKADGYQDYAMMKNIDQFNYLNRPMMIAISRKGFGAKLFGLPKEDRLPVTLVAEAYMYLHGGRILRVHDIAETVQLAKMLDVIQNGYWFGS</sequence>
<organism evidence="13 14">
    <name type="scientific">Pediococcus acidilactici</name>
    <dbReference type="NCBI Taxonomy" id="1254"/>
    <lineage>
        <taxon>Bacteria</taxon>
        <taxon>Bacillati</taxon>
        <taxon>Bacillota</taxon>
        <taxon>Bacilli</taxon>
        <taxon>Lactobacillales</taxon>
        <taxon>Lactobacillaceae</taxon>
        <taxon>Pediococcus</taxon>
        <taxon>Pediococcus acidilactici group</taxon>
    </lineage>
</organism>
<evidence type="ECO:0000256" key="9">
    <source>
        <dbReference type="ARBA" id="ARBA00022842"/>
    </source>
</evidence>
<keyword evidence="7 13" id="KW-0808">Transferase</keyword>
<comment type="catalytic activity">
    <reaction evidence="1">
        <text>(7,8-dihydropterin-6-yl)methyl diphosphate + 4-aminobenzoate = 7,8-dihydropteroate + diphosphate</text>
        <dbReference type="Rhea" id="RHEA:19949"/>
        <dbReference type="ChEBI" id="CHEBI:17836"/>
        <dbReference type="ChEBI" id="CHEBI:17839"/>
        <dbReference type="ChEBI" id="CHEBI:33019"/>
        <dbReference type="ChEBI" id="CHEBI:72950"/>
        <dbReference type="EC" id="2.5.1.15"/>
    </reaction>
</comment>
<evidence type="ECO:0000256" key="2">
    <source>
        <dbReference type="ARBA" id="ARBA00001946"/>
    </source>
</evidence>
<evidence type="ECO:0000256" key="11">
    <source>
        <dbReference type="ARBA" id="ARBA00030193"/>
    </source>
</evidence>
<proteinExistence type="inferred from homology"/>
<dbReference type="GO" id="GO:0046872">
    <property type="term" value="F:metal ion binding"/>
    <property type="evidence" value="ECO:0007669"/>
    <property type="project" value="UniProtKB-KW"/>
</dbReference>
<dbReference type="RefSeq" id="WP_008840939.1">
    <property type="nucleotide sequence ID" value="NZ_CP050079.1"/>
</dbReference>
<dbReference type="EMBL" id="JAWJAV010000001">
    <property type="protein sequence ID" value="MDV2620395.1"/>
    <property type="molecule type" value="Genomic_DNA"/>
</dbReference>
<gene>
    <name evidence="13" type="primary">folP</name>
    <name evidence="13" type="ORF">R0G89_01410</name>
</gene>
<dbReference type="GO" id="GO:0046656">
    <property type="term" value="P:folic acid biosynthetic process"/>
    <property type="evidence" value="ECO:0007669"/>
    <property type="project" value="UniProtKB-KW"/>
</dbReference>
<evidence type="ECO:0000256" key="3">
    <source>
        <dbReference type="ARBA" id="ARBA00004763"/>
    </source>
</evidence>
<accession>A0AAW8YEE1</accession>
<evidence type="ECO:0000256" key="1">
    <source>
        <dbReference type="ARBA" id="ARBA00000012"/>
    </source>
</evidence>
<reference evidence="13" key="1">
    <citation type="journal article" date="2023" name="PeerJ">
        <title>Selection and evaluation of lactic acid bacteria from chicken feces in Thailand as potential probiotics.</title>
        <authorList>
            <person name="Khurajog B."/>
            <person name="Disastra Y."/>
            <person name="Lawwyne L.D."/>
            <person name="Sirichokchatchawan W."/>
            <person name="Niyomtham W."/>
            <person name="Yindee J."/>
            <person name="Hampson D.J."/>
            <person name="Prapasarakul N."/>
        </authorList>
    </citation>
    <scope>NUCLEOTIDE SEQUENCE</scope>
    <source>
        <strain evidence="13">BF9</strain>
    </source>
</reference>
<protein>
    <recommendedName>
        <fullName evidence="6">Dihydropteroate synthase</fullName>
        <ecNumber evidence="5">2.5.1.15</ecNumber>
    </recommendedName>
    <alternativeName>
        <fullName evidence="11">Dihydropteroate pyrophosphorylase</fullName>
    </alternativeName>
</protein>
<dbReference type="PROSITE" id="PS00792">
    <property type="entry name" value="DHPS_1"/>
    <property type="match status" value="1"/>
</dbReference>
<evidence type="ECO:0000256" key="10">
    <source>
        <dbReference type="ARBA" id="ARBA00022909"/>
    </source>
</evidence>
<dbReference type="Proteomes" id="UP001280897">
    <property type="component" value="Unassembled WGS sequence"/>
</dbReference>
<evidence type="ECO:0000313" key="13">
    <source>
        <dbReference type="EMBL" id="MDV2620395.1"/>
    </source>
</evidence>
<dbReference type="PANTHER" id="PTHR20941">
    <property type="entry name" value="FOLATE SYNTHESIS PROTEINS"/>
    <property type="match status" value="1"/>
</dbReference>
<reference evidence="13" key="2">
    <citation type="submission" date="2023-10" db="EMBL/GenBank/DDBJ databases">
        <authorList>
            <person name="Khurajog B."/>
        </authorList>
    </citation>
    <scope>NUCLEOTIDE SEQUENCE</scope>
    <source>
        <strain evidence="13">BF9</strain>
    </source>
</reference>
<evidence type="ECO:0000256" key="5">
    <source>
        <dbReference type="ARBA" id="ARBA00012458"/>
    </source>
</evidence>
<evidence type="ECO:0000256" key="7">
    <source>
        <dbReference type="ARBA" id="ARBA00022679"/>
    </source>
</evidence>
<dbReference type="GeneID" id="57365891"/>
<dbReference type="GO" id="GO:0004156">
    <property type="term" value="F:dihydropteroate synthase activity"/>
    <property type="evidence" value="ECO:0007669"/>
    <property type="project" value="UniProtKB-EC"/>
</dbReference>
<dbReference type="EC" id="2.5.1.15" evidence="5"/>
<evidence type="ECO:0000313" key="14">
    <source>
        <dbReference type="Proteomes" id="UP001280897"/>
    </source>
</evidence>
<keyword evidence="9" id="KW-0460">Magnesium</keyword>
<name>A0AAW8YEE1_PEDAC</name>
<dbReference type="AlphaFoldDB" id="A0AAW8YEE1"/>
<evidence type="ECO:0000259" key="12">
    <source>
        <dbReference type="PROSITE" id="PS50972"/>
    </source>
</evidence>
<dbReference type="GO" id="GO:0046654">
    <property type="term" value="P:tetrahydrofolate biosynthetic process"/>
    <property type="evidence" value="ECO:0007669"/>
    <property type="project" value="TreeGrafter"/>
</dbReference>
<dbReference type="Gene3D" id="3.20.20.20">
    <property type="entry name" value="Dihydropteroate synthase-like"/>
    <property type="match status" value="1"/>
</dbReference>
<dbReference type="PROSITE" id="PS50972">
    <property type="entry name" value="PTERIN_BINDING"/>
    <property type="match status" value="1"/>
</dbReference>
<dbReference type="InterPro" id="IPR011005">
    <property type="entry name" value="Dihydropteroate_synth-like_sf"/>
</dbReference>
<keyword evidence="10" id="KW-0289">Folate biosynthesis</keyword>
<comment type="pathway">
    <text evidence="3">Cofactor biosynthesis; tetrahydrofolate biosynthesis; 7,8-dihydrofolate from 2-amino-4-hydroxy-6-hydroxymethyl-7,8-dihydropteridine diphosphate and 4-aminobenzoate: step 1/2.</text>
</comment>
<dbReference type="InterPro" id="IPR006390">
    <property type="entry name" value="DHP_synth_dom"/>
</dbReference>
<dbReference type="GO" id="GO:0005829">
    <property type="term" value="C:cytosol"/>
    <property type="evidence" value="ECO:0007669"/>
    <property type="project" value="TreeGrafter"/>
</dbReference>
<dbReference type="InterPro" id="IPR045031">
    <property type="entry name" value="DHP_synth-like"/>
</dbReference>
<dbReference type="InterPro" id="IPR000489">
    <property type="entry name" value="Pterin-binding_dom"/>
</dbReference>
<dbReference type="NCBIfam" id="TIGR01496">
    <property type="entry name" value="DHPS"/>
    <property type="match status" value="1"/>
</dbReference>
<evidence type="ECO:0000256" key="6">
    <source>
        <dbReference type="ARBA" id="ARBA00016919"/>
    </source>
</evidence>
<dbReference type="SUPFAM" id="SSF51717">
    <property type="entry name" value="Dihydropteroate synthetase-like"/>
    <property type="match status" value="1"/>
</dbReference>
<evidence type="ECO:0000256" key="8">
    <source>
        <dbReference type="ARBA" id="ARBA00022723"/>
    </source>
</evidence>
<dbReference type="Pfam" id="PF00809">
    <property type="entry name" value="Pterin_bind"/>
    <property type="match status" value="1"/>
</dbReference>
<keyword evidence="8" id="KW-0479">Metal-binding</keyword>
<comment type="cofactor">
    <cofactor evidence="2">
        <name>Mg(2+)</name>
        <dbReference type="ChEBI" id="CHEBI:18420"/>
    </cofactor>
</comment>
<evidence type="ECO:0000256" key="4">
    <source>
        <dbReference type="ARBA" id="ARBA00009503"/>
    </source>
</evidence>
<comment type="caution">
    <text evidence="13">The sequence shown here is derived from an EMBL/GenBank/DDBJ whole genome shotgun (WGS) entry which is preliminary data.</text>
</comment>
<feature type="domain" description="Pterin-binding" evidence="12">
    <location>
        <begin position="115"/>
        <end position="363"/>
    </location>
</feature>
<dbReference type="PANTHER" id="PTHR20941:SF1">
    <property type="entry name" value="FOLIC ACID SYNTHESIS PROTEIN FOL1"/>
    <property type="match status" value="1"/>
</dbReference>
<comment type="similarity">
    <text evidence="4">Belongs to the DHPS family.</text>
</comment>